<dbReference type="InterPro" id="IPR002881">
    <property type="entry name" value="DUF58"/>
</dbReference>
<keyword evidence="3" id="KW-1185">Reference proteome</keyword>
<feature type="domain" description="DUF58" evidence="1">
    <location>
        <begin position="52"/>
        <end position="271"/>
    </location>
</feature>
<sequence>MTLPGIDIDVKELIGLRHQVGALEVTSRKRALSLLAGGQLSPFKGRGIDFEEVRRYQAGDDVRHMDWRVTARTGHPHLKLFREERERPVLFLVDFSVSMLFGTKVAFKSVVAAQASALLAWVSMKKGDRVGAVLCSESGHQELRPAGGRGSVLRLIHTMSALHTVARSTGKQGLNSESPLSSALKRIIRITRPGSQIFLVSDFAGLDAQCESAIARLGVHNELVCIMPFDSLEATPPPPGMYKVSDGIRSTWLDTGHDQTVAKYRQQFQERQNKIQTLCLKSGLGFFTLATNQFVPDGVRDGLRQVSARRWYHHAGTYSKMG</sequence>
<gene>
    <name evidence="2" type="ORF">PPG34_11300</name>
</gene>
<dbReference type="Pfam" id="PF01882">
    <property type="entry name" value="DUF58"/>
    <property type="match status" value="1"/>
</dbReference>
<evidence type="ECO:0000313" key="2">
    <source>
        <dbReference type="EMBL" id="MDT7042941.1"/>
    </source>
</evidence>
<dbReference type="RefSeq" id="WP_313833410.1">
    <property type="nucleotide sequence ID" value="NZ_JAQOUE010000001.1"/>
</dbReference>
<proteinExistence type="predicted"/>
<reference evidence="2 3" key="1">
    <citation type="journal article" date="2023" name="ISME J.">
        <title>Cultivation and genomic characterization of novel and ubiquitous marine nitrite-oxidizing bacteria from the Nitrospirales.</title>
        <authorList>
            <person name="Mueller A.J."/>
            <person name="Daebeler A."/>
            <person name="Herbold C.W."/>
            <person name="Kirkegaard R.H."/>
            <person name="Daims H."/>
        </authorList>
    </citation>
    <scope>NUCLEOTIDE SEQUENCE [LARGE SCALE GENOMIC DNA]</scope>
    <source>
        <strain evidence="2 3">EB</strain>
    </source>
</reference>
<dbReference type="SUPFAM" id="SSF53300">
    <property type="entry name" value="vWA-like"/>
    <property type="match status" value="1"/>
</dbReference>
<comment type="caution">
    <text evidence="2">The sequence shown here is derived from an EMBL/GenBank/DDBJ whole genome shotgun (WGS) entry which is preliminary data.</text>
</comment>
<dbReference type="PANTHER" id="PTHR33608:SF12">
    <property type="entry name" value="DUF58 DOMAIN-CONTAINING PROTEIN"/>
    <property type="match status" value="1"/>
</dbReference>
<organism evidence="2 3">
    <name type="scientific">Candidatus Nitronereus thalassa</name>
    <dbReference type="NCBI Taxonomy" id="3020898"/>
    <lineage>
        <taxon>Bacteria</taxon>
        <taxon>Pseudomonadati</taxon>
        <taxon>Nitrospirota</taxon>
        <taxon>Nitrospiria</taxon>
        <taxon>Nitrospirales</taxon>
        <taxon>Nitrospiraceae</taxon>
        <taxon>Candidatus Nitronereus</taxon>
    </lineage>
</organism>
<name>A0ABU3K960_9BACT</name>
<dbReference type="InterPro" id="IPR036465">
    <property type="entry name" value="vWFA_dom_sf"/>
</dbReference>
<evidence type="ECO:0000259" key="1">
    <source>
        <dbReference type="Pfam" id="PF01882"/>
    </source>
</evidence>
<dbReference type="PANTHER" id="PTHR33608">
    <property type="entry name" value="BLL2464 PROTEIN"/>
    <property type="match status" value="1"/>
</dbReference>
<dbReference type="Proteomes" id="UP001250932">
    <property type="component" value="Unassembled WGS sequence"/>
</dbReference>
<evidence type="ECO:0000313" key="3">
    <source>
        <dbReference type="Proteomes" id="UP001250932"/>
    </source>
</evidence>
<protein>
    <submittedName>
        <fullName evidence="2">DUF58 domain-containing protein</fullName>
    </submittedName>
</protein>
<accession>A0ABU3K960</accession>
<dbReference type="EMBL" id="JAQOUE010000001">
    <property type="protein sequence ID" value="MDT7042941.1"/>
    <property type="molecule type" value="Genomic_DNA"/>
</dbReference>